<dbReference type="EMBL" id="SACJ01000001">
    <property type="protein sequence ID" value="RVT79979.1"/>
    <property type="molecule type" value="Genomic_DNA"/>
</dbReference>
<feature type="chain" id="PRO_5019558706" evidence="1">
    <location>
        <begin position="20"/>
        <end position="256"/>
    </location>
</feature>
<reference evidence="2 3" key="1">
    <citation type="submission" date="2019-01" db="EMBL/GenBank/DDBJ databases">
        <authorList>
            <person name="Chen W.-M."/>
        </authorList>
    </citation>
    <scope>NUCLEOTIDE SEQUENCE [LARGE SCALE GENOMIC DNA]</scope>
    <source>
        <strain evidence="2 3">BBQ-12</strain>
    </source>
</reference>
<dbReference type="OrthoDB" id="1440774at2"/>
<comment type="caution">
    <text evidence="2">The sequence shown here is derived from an EMBL/GenBank/DDBJ whole genome shotgun (WGS) entry which is preliminary data.</text>
</comment>
<dbReference type="AlphaFoldDB" id="A0A437L3T3"/>
<dbReference type="Proteomes" id="UP000285211">
    <property type="component" value="Unassembled WGS sequence"/>
</dbReference>
<feature type="signal peptide" evidence="1">
    <location>
        <begin position="1"/>
        <end position="19"/>
    </location>
</feature>
<name>A0A437L3T3_9FLAO</name>
<gene>
    <name evidence="2" type="ORF">EOD40_02375</name>
</gene>
<keyword evidence="1" id="KW-0732">Signal</keyword>
<dbReference type="NCBIfam" id="TIGR01200">
    <property type="entry name" value="GLPGLI"/>
    <property type="match status" value="1"/>
</dbReference>
<keyword evidence="3" id="KW-1185">Reference proteome</keyword>
<proteinExistence type="predicted"/>
<protein>
    <submittedName>
        <fullName evidence="2">GLPGLI family protein</fullName>
    </submittedName>
</protein>
<dbReference type="Pfam" id="PF22252">
    <property type="entry name" value="PNGase_F-II_N"/>
    <property type="match status" value="1"/>
</dbReference>
<evidence type="ECO:0000313" key="3">
    <source>
        <dbReference type="Proteomes" id="UP000285211"/>
    </source>
</evidence>
<dbReference type="RefSeq" id="WP_128193294.1">
    <property type="nucleotide sequence ID" value="NZ_SACJ01000001.1"/>
</dbReference>
<sequence length="256" mass="29870">MKTIYFIIISLIFTTSTFAQQFVDKAIIEFEVSTNLKKTMSNRSWDEMMKDNLSDLKISYFTYTFADNKSIFKFDRWSPKTRIPKYYKDADEENSWYFDFTTGTMSMQKQIIGTNFVITDSIPKIEWKITNENREIAGYNCRKAVGKIMKDVYVFAFYTDDITISGGPCSISGLPGMILGLTIPRLYTSYIATKVDVTFSNAAEIKPFTAKKTYDFTALKSLIEEKTKDWFSYGDDKEEKEENERQKNMFMWNAFL</sequence>
<evidence type="ECO:0000313" key="2">
    <source>
        <dbReference type="EMBL" id="RVT79979.1"/>
    </source>
</evidence>
<dbReference type="InterPro" id="IPR005901">
    <property type="entry name" value="GLPGLI"/>
</dbReference>
<organism evidence="2 3">
    <name type="scientific">Flavobacterium sufflavum</name>
    <dbReference type="NCBI Taxonomy" id="1921138"/>
    <lineage>
        <taxon>Bacteria</taxon>
        <taxon>Pseudomonadati</taxon>
        <taxon>Bacteroidota</taxon>
        <taxon>Flavobacteriia</taxon>
        <taxon>Flavobacteriales</taxon>
        <taxon>Flavobacteriaceae</taxon>
        <taxon>Flavobacterium</taxon>
    </lineage>
</organism>
<accession>A0A437L3T3</accession>
<evidence type="ECO:0000256" key="1">
    <source>
        <dbReference type="SAM" id="SignalP"/>
    </source>
</evidence>